<protein>
    <submittedName>
        <fullName evidence="3">C2H2-type domain-containing protein</fullName>
    </submittedName>
</protein>
<dbReference type="Proteomes" id="UP000035642">
    <property type="component" value="Unassembled WGS sequence"/>
</dbReference>
<proteinExistence type="predicted"/>
<dbReference type="AlphaFoldDB" id="A0A0K0DNZ1"/>
<reference evidence="2" key="1">
    <citation type="submission" date="2012-09" db="EMBL/GenBank/DDBJ databases">
        <authorList>
            <person name="Martin A.A."/>
        </authorList>
    </citation>
    <scope>NUCLEOTIDE SEQUENCE</scope>
</reference>
<reference evidence="3" key="2">
    <citation type="submission" date="2017-02" db="UniProtKB">
        <authorList>
            <consortium name="WormBaseParasite"/>
        </authorList>
    </citation>
    <scope>IDENTIFICATION</scope>
</reference>
<evidence type="ECO:0000256" key="1">
    <source>
        <dbReference type="SAM" id="MobiDB-lite"/>
    </source>
</evidence>
<dbReference type="STRING" id="6313.A0A0K0DNZ1"/>
<feature type="region of interest" description="Disordered" evidence="1">
    <location>
        <begin position="225"/>
        <end position="247"/>
    </location>
</feature>
<evidence type="ECO:0000313" key="2">
    <source>
        <dbReference type="Proteomes" id="UP000035642"/>
    </source>
</evidence>
<dbReference type="WBParaSite" id="ACAC_0001348001-mRNA-1">
    <property type="protein sequence ID" value="ACAC_0001348001-mRNA-1"/>
    <property type="gene ID" value="ACAC_0001348001"/>
</dbReference>
<keyword evidence="2" id="KW-1185">Reference proteome</keyword>
<sequence length="307" mass="34752">MFTSTPYAGFHPQMPTPLISSGIYSQYPLSYNGNESLGKLSSAFTSRSASFLCDSSSESDISKHLLPSQITSGRTPLTDSGFLSSSSSSRTPVVRNVVRGYKKTYCFVCKVDITKAGKRSQGPRRHLLQHHVRRPLFQCPHCSHSSFYDKFHVTSHMRRIHHDKSDQLINRAAEFDSEVDEWYERCFGNDKSNTKLGIRQNTTDSADQENITECKRKKNIRQITSQQCSTPPPVLTPEAPKQENSDNTVSLAPIVETPLKAPPKKRRIGFMIEDLLKPSPTRHRKYSMLRGRKLQMNKATETNKSKN</sequence>
<accession>A0A0K0DNZ1</accession>
<name>A0A0K0DNZ1_ANGCA</name>
<evidence type="ECO:0000313" key="3">
    <source>
        <dbReference type="WBParaSite" id="ACAC_0001348001-mRNA-1"/>
    </source>
</evidence>
<organism evidence="2 3">
    <name type="scientific">Angiostrongylus cantonensis</name>
    <name type="common">Rat lungworm</name>
    <dbReference type="NCBI Taxonomy" id="6313"/>
    <lineage>
        <taxon>Eukaryota</taxon>
        <taxon>Metazoa</taxon>
        <taxon>Ecdysozoa</taxon>
        <taxon>Nematoda</taxon>
        <taxon>Chromadorea</taxon>
        <taxon>Rhabditida</taxon>
        <taxon>Rhabditina</taxon>
        <taxon>Rhabditomorpha</taxon>
        <taxon>Strongyloidea</taxon>
        <taxon>Metastrongylidae</taxon>
        <taxon>Angiostrongylus</taxon>
    </lineage>
</organism>